<sequence length="281" mass="31966">MIQLYHGTRLKQSSISLSTTMDPHITETAPTDWKYISEGGSSIVFSYTGPPNPDFDETALRLRKVDHDSSLTDTPSFEEVEPDDPSIIFQHRIIERLFPSTFLPHLDAVKVDGPWLEKLSHLVEEHRPEERRERDKIDTRKHKAVLATDLVGGHGWAVEIKPKWGFLPNPTHLFPESKALKTRTCRFCMHSHLKSTEGEEVSLGYCPPRSILGRRRTRSEGPEFIMGCLDRELRICKQFQDLRRGAYASSINISFFPDAPGATSVSCEMLQSLHLILSETK</sequence>
<keyword evidence="4 8" id="KW-0808">Transferase</keyword>
<proteinExistence type="predicted"/>
<dbReference type="Pfam" id="PF06090">
    <property type="entry name" value="Ins_P5_2-kin"/>
    <property type="match status" value="1"/>
</dbReference>
<organism evidence="9 10">
    <name type="scientific">Cerrena zonata</name>
    <dbReference type="NCBI Taxonomy" id="2478898"/>
    <lineage>
        <taxon>Eukaryota</taxon>
        <taxon>Fungi</taxon>
        <taxon>Dikarya</taxon>
        <taxon>Basidiomycota</taxon>
        <taxon>Agaricomycotina</taxon>
        <taxon>Agaricomycetes</taxon>
        <taxon>Polyporales</taxon>
        <taxon>Cerrenaceae</taxon>
        <taxon>Cerrena</taxon>
    </lineage>
</organism>
<dbReference type="PANTHER" id="PTHR14456:SF2">
    <property type="entry name" value="INOSITOL-PENTAKISPHOSPHATE 2-KINASE"/>
    <property type="match status" value="1"/>
</dbReference>
<evidence type="ECO:0000256" key="2">
    <source>
        <dbReference type="ARBA" id="ARBA00012023"/>
    </source>
</evidence>
<keyword evidence="7 8" id="KW-0067">ATP-binding</keyword>
<comment type="catalytic activity">
    <reaction evidence="1 8">
        <text>1D-myo-inositol 1,3,4,5,6-pentakisphosphate + ATP = 1D-myo-inositol hexakisphosphate + ADP + H(+)</text>
        <dbReference type="Rhea" id="RHEA:20313"/>
        <dbReference type="ChEBI" id="CHEBI:15378"/>
        <dbReference type="ChEBI" id="CHEBI:30616"/>
        <dbReference type="ChEBI" id="CHEBI:57733"/>
        <dbReference type="ChEBI" id="CHEBI:58130"/>
        <dbReference type="ChEBI" id="CHEBI:456216"/>
        <dbReference type="EC" id="2.7.1.158"/>
    </reaction>
</comment>
<keyword evidence="6 8" id="KW-0418">Kinase</keyword>
<protein>
    <recommendedName>
        <fullName evidence="3 8">Inositol-pentakisphosphate 2-kinase</fullName>
        <ecNumber evidence="2 8">2.7.1.158</ecNumber>
    </recommendedName>
</protein>
<dbReference type="AlphaFoldDB" id="A0AAW0GXN7"/>
<evidence type="ECO:0000256" key="8">
    <source>
        <dbReference type="RuleBase" id="RU364126"/>
    </source>
</evidence>
<dbReference type="EC" id="2.7.1.158" evidence="2 8"/>
<dbReference type="InterPro" id="IPR009286">
    <property type="entry name" value="Ins_P5_2-kin"/>
</dbReference>
<evidence type="ECO:0000256" key="7">
    <source>
        <dbReference type="ARBA" id="ARBA00022840"/>
    </source>
</evidence>
<dbReference type="Proteomes" id="UP001385951">
    <property type="component" value="Unassembled WGS sequence"/>
</dbReference>
<dbReference type="PANTHER" id="PTHR14456">
    <property type="entry name" value="INOSITOL POLYPHOSPHATE KINASE 1"/>
    <property type="match status" value="1"/>
</dbReference>
<accession>A0AAW0GXN7</accession>
<gene>
    <name evidence="9" type="ORF">QCA50_002272</name>
</gene>
<dbReference type="GO" id="GO:0032958">
    <property type="term" value="P:inositol phosphate biosynthetic process"/>
    <property type="evidence" value="ECO:0007669"/>
    <property type="project" value="TreeGrafter"/>
</dbReference>
<evidence type="ECO:0000256" key="1">
    <source>
        <dbReference type="ARBA" id="ARBA00001774"/>
    </source>
</evidence>
<evidence type="ECO:0000313" key="9">
    <source>
        <dbReference type="EMBL" id="KAK7695082.1"/>
    </source>
</evidence>
<dbReference type="GO" id="GO:0005634">
    <property type="term" value="C:nucleus"/>
    <property type="evidence" value="ECO:0007669"/>
    <property type="project" value="TreeGrafter"/>
</dbReference>
<dbReference type="GO" id="GO:0005524">
    <property type="term" value="F:ATP binding"/>
    <property type="evidence" value="ECO:0007669"/>
    <property type="project" value="UniProtKB-KW"/>
</dbReference>
<comment type="caution">
    <text evidence="9">The sequence shown here is derived from an EMBL/GenBank/DDBJ whole genome shotgun (WGS) entry which is preliminary data.</text>
</comment>
<keyword evidence="5 8" id="KW-0547">Nucleotide-binding</keyword>
<dbReference type="EMBL" id="JASBNA010000002">
    <property type="protein sequence ID" value="KAK7695082.1"/>
    <property type="molecule type" value="Genomic_DNA"/>
</dbReference>
<comment type="domain">
    <text evidence="8">The EXKPK motif is conserved in inositol-pentakisphosphate 2-kinases of both family 1 and 2.</text>
</comment>
<evidence type="ECO:0000256" key="5">
    <source>
        <dbReference type="ARBA" id="ARBA00022741"/>
    </source>
</evidence>
<keyword evidence="10" id="KW-1185">Reference proteome</keyword>
<evidence type="ECO:0000313" key="10">
    <source>
        <dbReference type="Proteomes" id="UP001385951"/>
    </source>
</evidence>
<comment type="function">
    <text evidence="8">Phosphorylates Ins(1,3,4,5,6)P5 at position 2 to form Ins(1,2,3,4,5,6)P6 (InsP6 or phytate).</text>
</comment>
<name>A0AAW0GXN7_9APHY</name>
<evidence type="ECO:0000256" key="3">
    <source>
        <dbReference type="ARBA" id="ARBA00014846"/>
    </source>
</evidence>
<dbReference type="GO" id="GO:0035299">
    <property type="term" value="F:inositol-1,3,4,5,6-pentakisphosphate 2-kinase activity"/>
    <property type="evidence" value="ECO:0007669"/>
    <property type="project" value="UniProtKB-EC"/>
</dbReference>
<dbReference type="InterPro" id="IPR043001">
    <property type="entry name" value="IP5_2-K_N_lobe"/>
</dbReference>
<evidence type="ECO:0000256" key="6">
    <source>
        <dbReference type="ARBA" id="ARBA00022777"/>
    </source>
</evidence>
<evidence type="ECO:0000256" key="4">
    <source>
        <dbReference type="ARBA" id="ARBA00022679"/>
    </source>
</evidence>
<reference evidence="9 10" key="1">
    <citation type="submission" date="2022-09" db="EMBL/GenBank/DDBJ databases">
        <authorList>
            <person name="Palmer J.M."/>
        </authorList>
    </citation>
    <scope>NUCLEOTIDE SEQUENCE [LARGE SCALE GENOMIC DNA]</scope>
    <source>
        <strain evidence="9 10">DSM 7382</strain>
    </source>
</reference>
<dbReference type="Gene3D" id="3.30.200.110">
    <property type="entry name" value="Inositol-pentakisphosphate 2-kinase, N-lobe"/>
    <property type="match status" value="1"/>
</dbReference>